<evidence type="ECO:0000313" key="1">
    <source>
        <dbReference type="EMBL" id="CAH3156281.1"/>
    </source>
</evidence>
<gene>
    <name evidence="1" type="ORF">PLOB_00001827</name>
</gene>
<dbReference type="EMBL" id="CALNXK010000104">
    <property type="protein sequence ID" value="CAH3156281.1"/>
    <property type="molecule type" value="Genomic_DNA"/>
</dbReference>
<name>A0ABN8Q6J8_9CNID</name>
<keyword evidence="2" id="KW-1185">Reference proteome</keyword>
<reference evidence="1 2" key="1">
    <citation type="submission" date="2022-05" db="EMBL/GenBank/DDBJ databases">
        <authorList>
            <consortium name="Genoscope - CEA"/>
            <person name="William W."/>
        </authorList>
    </citation>
    <scope>NUCLEOTIDE SEQUENCE [LARGE SCALE GENOMIC DNA]</scope>
</reference>
<accession>A0ABN8Q6J8</accession>
<proteinExistence type="predicted"/>
<sequence>MNSDLPVAIRSYSIRIFNTAMKLALVFVFDLSFGVFTLLGEKIPQQVEDSVEEGSAMKNDKATINCCRSGLQNSVKREAGSVRWRKLNSSPVCFGAKNNHFGRFYVPVSRLAAIKLVHLYGYVSCDTRHTSNWSYWGCGDKMQAQVSVTITTTANRILLPPKQFLTIPSLEWYKIPGYNSVSPELVLSVLSTPNWISSEQELLLWYGEDLVNFSEEDNGGTYSMC</sequence>
<dbReference type="Proteomes" id="UP001159405">
    <property type="component" value="Unassembled WGS sequence"/>
</dbReference>
<evidence type="ECO:0000313" key="2">
    <source>
        <dbReference type="Proteomes" id="UP001159405"/>
    </source>
</evidence>
<comment type="caution">
    <text evidence="1">The sequence shown here is derived from an EMBL/GenBank/DDBJ whole genome shotgun (WGS) entry which is preliminary data.</text>
</comment>
<protein>
    <submittedName>
        <fullName evidence="1">Uncharacterized protein</fullName>
    </submittedName>
</protein>
<organism evidence="1 2">
    <name type="scientific">Porites lobata</name>
    <dbReference type="NCBI Taxonomy" id="104759"/>
    <lineage>
        <taxon>Eukaryota</taxon>
        <taxon>Metazoa</taxon>
        <taxon>Cnidaria</taxon>
        <taxon>Anthozoa</taxon>
        <taxon>Hexacorallia</taxon>
        <taxon>Scleractinia</taxon>
        <taxon>Fungiina</taxon>
        <taxon>Poritidae</taxon>
        <taxon>Porites</taxon>
    </lineage>
</organism>